<sequence>MSAQPLASPSGQSANPLIDPLRSASPPVVALAAVAGHAKLTQPELQALRGDAWFASLSSELQHAILARATVRRLRAGTVLVRGGSGAGEAWFGVAAGAVRLSTSLASGRQVNFQLVEPGAWFGDIPLIDGLAAPCDAETCADSTLLVLRKEDLLQLLSRHPDFGIALARLNGRRTRQLMSLFADALSLPLENRLARQLLQLARRFGSRAAGDAVRIGLKLSQQDLADLLGASRQRVNAGLKKLERDGLLWLATGRWEVLDLEALEALADQAG</sequence>
<dbReference type="SUPFAM" id="SSF51206">
    <property type="entry name" value="cAMP-binding domain-like"/>
    <property type="match status" value="1"/>
</dbReference>
<dbReference type="Gene3D" id="2.60.120.10">
    <property type="entry name" value="Jelly Rolls"/>
    <property type="match status" value="1"/>
</dbReference>
<gene>
    <name evidence="6" type="ORF">HLB44_35755</name>
</gene>
<comment type="caution">
    <text evidence="6">The sequence shown here is derived from an EMBL/GenBank/DDBJ whole genome shotgun (WGS) entry which is preliminary data.</text>
</comment>
<accession>A0ABX2EUB4</accession>
<keyword evidence="1" id="KW-0805">Transcription regulation</keyword>
<evidence type="ECO:0000313" key="7">
    <source>
        <dbReference type="Proteomes" id="UP000737171"/>
    </source>
</evidence>
<evidence type="ECO:0000259" key="4">
    <source>
        <dbReference type="PROSITE" id="PS50042"/>
    </source>
</evidence>
<dbReference type="RefSeq" id="WP_173135406.1">
    <property type="nucleotide sequence ID" value="NZ_JABRWJ010000023.1"/>
</dbReference>
<organism evidence="6 7">
    <name type="scientific">Pseudaquabacterium terrae</name>
    <dbReference type="NCBI Taxonomy" id="2732868"/>
    <lineage>
        <taxon>Bacteria</taxon>
        <taxon>Pseudomonadati</taxon>
        <taxon>Pseudomonadota</taxon>
        <taxon>Betaproteobacteria</taxon>
        <taxon>Burkholderiales</taxon>
        <taxon>Sphaerotilaceae</taxon>
        <taxon>Pseudaquabacterium</taxon>
    </lineage>
</organism>
<protein>
    <submittedName>
        <fullName evidence="6">Crp/Fnr family transcriptional regulator</fullName>
    </submittedName>
</protein>
<proteinExistence type="predicted"/>
<dbReference type="InterPro" id="IPR050397">
    <property type="entry name" value="Env_Response_Regulators"/>
</dbReference>
<dbReference type="CDD" id="cd00038">
    <property type="entry name" value="CAP_ED"/>
    <property type="match status" value="1"/>
</dbReference>
<evidence type="ECO:0000256" key="3">
    <source>
        <dbReference type="ARBA" id="ARBA00023163"/>
    </source>
</evidence>
<dbReference type="PANTHER" id="PTHR24567">
    <property type="entry name" value="CRP FAMILY TRANSCRIPTIONAL REGULATORY PROTEIN"/>
    <property type="match status" value="1"/>
</dbReference>
<feature type="domain" description="Cyclic nucleotide-binding" evidence="4">
    <location>
        <begin position="53"/>
        <end position="157"/>
    </location>
</feature>
<dbReference type="InterPro" id="IPR018490">
    <property type="entry name" value="cNMP-bd_dom_sf"/>
</dbReference>
<dbReference type="SMART" id="SM00419">
    <property type="entry name" value="HTH_CRP"/>
    <property type="match status" value="1"/>
</dbReference>
<dbReference type="InterPro" id="IPR036390">
    <property type="entry name" value="WH_DNA-bd_sf"/>
</dbReference>
<dbReference type="Gene3D" id="1.10.10.10">
    <property type="entry name" value="Winged helix-like DNA-binding domain superfamily/Winged helix DNA-binding domain"/>
    <property type="match status" value="1"/>
</dbReference>
<evidence type="ECO:0000259" key="5">
    <source>
        <dbReference type="PROSITE" id="PS51063"/>
    </source>
</evidence>
<dbReference type="PANTHER" id="PTHR24567:SF74">
    <property type="entry name" value="HTH-TYPE TRANSCRIPTIONAL REGULATOR ARCR"/>
    <property type="match status" value="1"/>
</dbReference>
<name>A0ABX2EUB4_9BURK</name>
<evidence type="ECO:0000313" key="6">
    <source>
        <dbReference type="EMBL" id="NRF72347.1"/>
    </source>
</evidence>
<dbReference type="InterPro" id="IPR012318">
    <property type="entry name" value="HTH_CRP"/>
</dbReference>
<dbReference type="Proteomes" id="UP000737171">
    <property type="component" value="Unassembled WGS sequence"/>
</dbReference>
<evidence type="ECO:0000256" key="1">
    <source>
        <dbReference type="ARBA" id="ARBA00023015"/>
    </source>
</evidence>
<dbReference type="InterPro" id="IPR036388">
    <property type="entry name" value="WH-like_DNA-bd_sf"/>
</dbReference>
<dbReference type="SMART" id="SM00100">
    <property type="entry name" value="cNMP"/>
    <property type="match status" value="1"/>
</dbReference>
<dbReference type="EMBL" id="JABRWJ010000023">
    <property type="protein sequence ID" value="NRF72347.1"/>
    <property type="molecule type" value="Genomic_DNA"/>
</dbReference>
<feature type="domain" description="HTH crp-type" evidence="5">
    <location>
        <begin position="188"/>
        <end position="262"/>
    </location>
</feature>
<dbReference type="Pfam" id="PF13545">
    <property type="entry name" value="HTH_Crp_2"/>
    <property type="match status" value="1"/>
</dbReference>
<dbReference type="InterPro" id="IPR014710">
    <property type="entry name" value="RmlC-like_jellyroll"/>
</dbReference>
<reference evidence="6 7" key="1">
    <citation type="submission" date="2020-05" db="EMBL/GenBank/DDBJ databases">
        <title>Aquincola sp. isolate from soil.</title>
        <authorList>
            <person name="Han J."/>
            <person name="Kim D.-U."/>
        </authorList>
    </citation>
    <scope>NUCLEOTIDE SEQUENCE [LARGE SCALE GENOMIC DNA]</scope>
    <source>
        <strain evidence="6 7">S2</strain>
    </source>
</reference>
<keyword evidence="2" id="KW-0238">DNA-binding</keyword>
<dbReference type="SUPFAM" id="SSF46785">
    <property type="entry name" value="Winged helix' DNA-binding domain"/>
    <property type="match status" value="1"/>
</dbReference>
<dbReference type="PROSITE" id="PS50042">
    <property type="entry name" value="CNMP_BINDING_3"/>
    <property type="match status" value="1"/>
</dbReference>
<dbReference type="PROSITE" id="PS51063">
    <property type="entry name" value="HTH_CRP_2"/>
    <property type="match status" value="1"/>
</dbReference>
<keyword evidence="3" id="KW-0804">Transcription</keyword>
<dbReference type="InterPro" id="IPR000595">
    <property type="entry name" value="cNMP-bd_dom"/>
</dbReference>
<evidence type="ECO:0000256" key="2">
    <source>
        <dbReference type="ARBA" id="ARBA00023125"/>
    </source>
</evidence>
<dbReference type="Pfam" id="PF00027">
    <property type="entry name" value="cNMP_binding"/>
    <property type="match status" value="1"/>
</dbReference>
<keyword evidence="7" id="KW-1185">Reference proteome</keyword>